<keyword evidence="4" id="KW-1185">Reference proteome</keyword>
<organism evidence="3 4">
    <name type="scientific">Mycena venus</name>
    <dbReference type="NCBI Taxonomy" id="2733690"/>
    <lineage>
        <taxon>Eukaryota</taxon>
        <taxon>Fungi</taxon>
        <taxon>Dikarya</taxon>
        <taxon>Basidiomycota</taxon>
        <taxon>Agaricomycotina</taxon>
        <taxon>Agaricomycetes</taxon>
        <taxon>Agaricomycetidae</taxon>
        <taxon>Agaricales</taxon>
        <taxon>Marasmiineae</taxon>
        <taxon>Mycenaceae</taxon>
        <taxon>Mycena</taxon>
    </lineage>
</organism>
<evidence type="ECO:0000313" key="4">
    <source>
        <dbReference type="Proteomes" id="UP000620124"/>
    </source>
</evidence>
<comment type="caution">
    <text evidence="3">The sequence shown here is derived from an EMBL/GenBank/DDBJ whole genome shotgun (WGS) entry which is preliminary data.</text>
</comment>
<dbReference type="SMART" id="SM00458">
    <property type="entry name" value="RICIN"/>
    <property type="match status" value="1"/>
</dbReference>
<feature type="chain" id="PRO_5034127182" description="Ricin B lectin domain-containing protein" evidence="1">
    <location>
        <begin position="22"/>
        <end position="193"/>
    </location>
</feature>
<dbReference type="SUPFAM" id="SSF50370">
    <property type="entry name" value="Ricin B-like lectins"/>
    <property type="match status" value="1"/>
</dbReference>
<evidence type="ECO:0000259" key="2">
    <source>
        <dbReference type="SMART" id="SM00458"/>
    </source>
</evidence>
<gene>
    <name evidence="3" type="ORF">MVEN_00337500</name>
</gene>
<dbReference type="Gene3D" id="2.80.10.50">
    <property type="match status" value="2"/>
</dbReference>
<accession>A0A8H6YT27</accession>
<sequence length="193" mass="20361">MFLRNVASLLSASFVSLYANAQLAGQTVQFTTVLSASDSCLAAASNADGAAVIMQTCTNATAVNSWVVPNGAGVAGPIQIFGDKCLDVTNGVNTDGTKLQIWTCAAGNNNQMWIPSGSDSIITWAGKNKCIDVTDGNIADGNQVQLWDCDAQNDNQKWNDVALTRPKSFFISLKKNTSLSASRPLQMPPTLPS</sequence>
<keyword evidence="1" id="KW-0732">Signal</keyword>
<dbReference type="AlphaFoldDB" id="A0A8H6YT27"/>
<evidence type="ECO:0000256" key="1">
    <source>
        <dbReference type="SAM" id="SignalP"/>
    </source>
</evidence>
<dbReference type="EMBL" id="JACAZI010000003">
    <property type="protein sequence ID" value="KAF7364679.1"/>
    <property type="molecule type" value="Genomic_DNA"/>
</dbReference>
<dbReference type="Proteomes" id="UP000620124">
    <property type="component" value="Unassembled WGS sequence"/>
</dbReference>
<dbReference type="OrthoDB" id="6770063at2759"/>
<name>A0A8H6YT27_9AGAR</name>
<dbReference type="CDD" id="cd00161">
    <property type="entry name" value="beta-trefoil_Ricin-like"/>
    <property type="match status" value="1"/>
</dbReference>
<reference evidence="3" key="1">
    <citation type="submission" date="2020-05" db="EMBL/GenBank/DDBJ databases">
        <title>Mycena genomes resolve the evolution of fungal bioluminescence.</title>
        <authorList>
            <person name="Tsai I.J."/>
        </authorList>
    </citation>
    <scope>NUCLEOTIDE SEQUENCE</scope>
    <source>
        <strain evidence="3">CCC161011</strain>
    </source>
</reference>
<proteinExistence type="predicted"/>
<evidence type="ECO:0000313" key="3">
    <source>
        <dbReference type="EMBL" id="KAF7364679.1"/>
    </source>
</evidence>
<dbReference type="PROSITE" id="PS50231">
    <property type="entry name" value="RICIN_B_LECTIN"/>
    <property type="match status" value="1"/>
</dbReference>
<feature type="signal peptide" evidence="1">
    <location>
        <begin position="1"/>
        <end position="21"/>
    </location>
</feature>
<protein>
    <recommendedName>
        <fullName evidence="2">Ricin B lectin domain-containing protein</fullName>
    </recommendedName>
</protein>
<dbReference type="Pfam" id="PF00652">
    <property type="entry name" value="Ricin_B_lectin"/>
    <property type="match status" value="1"/>
</dbReference>
<feature type="domain" description="Ricin B lectin" evidence="2">
    <location>
        <begin position="27"/>
        <end position="161"/>
    </location>
</feature>
<dbReference type="InterPro" id="IPR000772">
    <property type="entry name" value="Ricin_B_lectin"/>
</dbReference>
<dbReference type="InterPro" id="IPR035992">
    <property type="entry name" value="Ricin_B-like_lectins"/>
</dbReference>